<evidence type="ECO:0000313" key="3">
    <source>
        <dbReference type="Proteomes" id="UP000644693"/>
    </source>
</evidence>
<organism evidence="2 3">
    <name type="scientific">Parahalioglobus pacificus</name>
    <dbReference type="NCBI Taxonomy" id="930806"/>
    <lineage>
        <taxon>Bacteria</taxon>
        <taxon>Pseudomonadati</taxon>
        <taxon>Pseudomonadota</taxon>
        <taxon>Gammaproteobacteria</taxon>
        <taxon>Cellvibrionales</taxon>
        <taxon>Halieaceae</taxon>
        <taxon>Parahalioglobus</taxon>
    </lineage>
</organism>
<dbReference type="EMBL" id="BMYM01000002">
    <property type="protein sequence ID" value="GHD35072.1"/>
    <property type="molecule type" value="Genomic_DNA"/>
</dbReference>
<feature type="chain" id="PRO_5037459537" description="Multidrug transporter" evidence="1">
    <location>
        <begin position="28"/>
        <end position="121"/>
    </location>
</feature>
<accession>A0A918XKS4</accession>
<keyword evidence="3" id="KW-1185">Reference proteome</keyword>
<protein>
    <recommendedName>
        <fullName evidence="4">Multidrug transporter</fullName>
    </recommendedName>
</protein>
<name>A0A918XKS4_9GAMM</name>
<feature type="signal peptide" evidence="1">
    <location>
        <begin position="1"/>
        <end position="27"/>
    </location>
</feature>
<dbReference type="AlphaFoldDB" id="A0A918XKS4"/>
<evidence type="ECO:0000256" key="1">
    <source>
        <dbReference type="SAM" id="SignalP"/>
    </source>
</evidence>
<sequence length="121" mass="12540">MKIKASMRRLAAATAIACVALPQTLLAQEAIDDSPSAGAMVGDLLVARPIGVVLTAGGTAAWLVSLPFTLLAGHAGEAAETLVVGPAETTFMRCLGCRETGYTNKDVEQIRAARGEEEVED</sequence>
<dbReference type="RefSeq" id="WP_189477810.1">
    <property type="nucleotide sequence ID" value="NZ_BMYM01000002.1"/>
</dbReference>
<reference evidence="2" key="2">
    <citation type="submission" date="2020-09" db="EMBL/GenBank/DDBJ databases">
        <authorList>
            <person name="Sun Q."/>
            <person name="Kim S."/>
        </authorList>
    </citation>
    <scope>NUCLEOTIDE SEQUENCE</scope>
    <source>
        <strain evidence="2">KCTC 23430</strain>
    </source>
</reference>
<evidence type="ECO:0000313" key="2">
    <source>
        <dbReference type="EMBL" id="GHD35072.1"/>
    </source>
</evidence>
<gene>
    <name evidence="2" type="ORF">GCM10007053_21550</name>
</gene>
<proteinExistence type="predicted"/>
<keyword evidence="1" id="KW-0732">Signal</keyword>
<evidence type="ECO:0008006" key="4">
    <source>
        <dbReference type="Google" id="ProtNLM"/>
    </source>
</evidence>
<reference evidence="2" key="1">
    <citation type="journal article" date="2014" name="Int. J. Syst. Evol. Microbiol.">
        <title>Complete genome sequence of Corynebacterium casei LMG S-19264T (=DSM 44701T), isolated from a smear-ripened cheese.</title>
        <authorList>
            <consortium name="US DOE Joint Genome Institute (JGI-PGF)"/>
            <person name="Walter F."/>
            <person name="Albersmeier A."/>
            <person name="Kalinowski J."/>
            <person name="Ruckert C."/>
        </authorList>
    </citation>
    <scope>NUCLEOTIDE SEQUENCE</scope>
    <source>
        <strain evidence="2">KCTC 23430</strain>
    </source>
</reference>
<comment type="caution">
    <text evidence="2">The sequence shown here is derived from an EMBL/GenBank/DDBJ whole genome shotgun (WGS) entry which is preliminary data.</text>
</comment>
<dbReference type="Proteomes" id="UP000644693">
    <property type="component" value="Unassembled WGS sequence"/>
</dbReference>